<proteinExistence type="predicted"/>
<evidence type="ECO:0000313" key="2">
    <source>
        <dbReference type="Proteomes" id="UP001519460"/>
    </source>
</evidence>
<keyword evidence="2" id="KW-1185">Reference proteome</keyword>
<accession>A0ABD0JD77</accession>
<evidence type="ECO:0000313" key="1">
    <source>
        <dbReference type="EMBL" id="KAK7471351.1"/>
    </source>
</evidence>
<sequence>MQCPLPEMTAVFSSRVVSPRVLAAESVFTRHTVACGPAFWCASFSNKQVVASVNNRVILCQGFVSRRPHGWRLLSGVWQFKSSWPLYWVVDRVSIELFEKRPLNK</sequence>
<reference evidence="1 2" key="1">
    <citation type="journal article" date="2023" name="Sci. Data">
        <title>Genome assembly of the Korean intertidal mud-creeper Batillaria attramentaria.</title>
        <authorList>
            <person name="Patra A.K."/>
            <person name="Ho P.T."/>
            <person name="Jun S."/>
            <person name="Lee S.J."/>
            <person name="Kim Y."/>
            <person name="Won Y.J."/>
        </authorList>
    </citation>
    <scope>NUCLEOTIDE SEQUENCE [LARGE SCALE GENOMIC DNA]</scope>
    <source>
        <strain evidence="1">Wonlab-2016</strain>
    </source>
</reference>
<dbReference type="Proteomes" id="UP001519460">
    <property type="component" value="Unassembled WGS sequence"/>
</dbReference>
<protein>
    <submittedName>
        <fullName evidence="1">Uncharacterized protein</fullName>
    </submittedName>
</protein>
<organism evidence="1 2">
    <name type="scientific">Batillaria attramentaria</name>
    <dbReference type="NCBI Taxonomy" id="370345"/>
    <lineage>
        <taxon>Eukaryota</taxon>
        <taxon>Metazoa</taxon>
        <taxon>Spiralia</taxon>
        <taxon>Lophotrochozoa</taxon>
        <taxon>Mollusca</taxon>
        <taxon>Gastropoda</taxon>
        <taxon>Caenogastropoda</taxon>
        <taxon>Sorbeoconcha</taxon>
        <taxon>Cerithioidea</taxon>
        <taxon>Batillariidae</taxon>
        <taxon>Batillaria</taxon>
    </lineage>
</organism>
<feature type="non-terminal residue" evidence="1">
    <location>
        <position position="105"/>
    </location>
</feature>
<dbReference type="AlphaFoldDB" id="A0ABD0JD77"/>
<gene>
    <name evidence="1" type="ORF">BaRGS_00036026</name>
</gene>
<name>A0ABD0JD77_9CAEN</name>
<comment type="caution">
    <text evidence="1">The sequence shown here is derived from an EMBL/GenBank/DDBJ whole genome shotgun (WGS) entry which is preliminary data.</text>
</comment>
<dbReference type="EMBL" id="JACVVK020000497">
    <property type="protein sequence ID" value="KAK7471351.1"/>
    <property type="molecule type" value="Genomic_DNA"/>
</dbReference>